<feature type="compositionally biased region" description="Polar residues" evidence="2">
    <location>
        <begin position="99"/>
        <end position="121"/>
    </location>
</feature>
<sequence length="517" mass="60174">MAGGAVRLEFYGVGSWVCQGGSSKFIFSPQFDGIFESNDRPRTTQGVLPPSPSVFARSHLRSSSRWIPPTPPRSRPHSSGKLEEPILSSSPHRRKATPTREQMQEQANFPSRPFSHQSARSAKSVDRDLVGTPSSGKRLRMSQQAEEDVRVLRVEEQGMQAGEVEILIRNGELVVRQESIGLQRSFPLSSRADVERIEASIKQGILEIRIPDKTRSLRSFYDSQIREREGMKKVEEEVDTMLLEQTKRRNEEALESEKEMQDARRRARREIEDFNRKLITQKQQRRRVFEPESCGFLLYNRTEAKSRSLPPQVLRSLLDAQVRDKQELVAQAKEAEREQVLRETAELKESLEEEERKAREEKRIAQMARREELRHQVETLQPRLPGAFSALCNFPRRDEESDLRELKKKEVKKVYDEVVEMVNTRELQSMQMKKTMNLQEMEEMEEIKQSIEEEEEEKRRMDATQKVANRETWRKQINDRREKVRSQLLQGHYATSLPVGEAELELRRSIRPEVVAA</sequence>
<dbReference type="AlphaFoldDB" id="A0A7S0HKS6"/>
<keyword evidence="1" id="KW-0175">Coiled coil</keyword>
<feature type="coiled-coil region" evidence="1">
    <location>
        <begin position="243"/>
        <end position="284"/>
    </location>
</feature>
<evidence type="ECO:0000256" key="2">
    <source>
        <dbReference type="SAM" id="MobiDB-lite"/>
    </source>
</evidence>
<accession>A0A7S0HKS6</accession>
<reference evidence="3" key="1">
    <citation type="submission" date="2021-01" db="EMBL/GenBank/DDBJ databases">
        <authorList>
            <person name="Corre E."/>
            <person name="Pelletier E."/>
            <person name="Niang G."/>
            <person name="Scheremetjew M."/>
            <person name="Finn R."/>
            <person name="Kale V."/>
            <person name="Holt S."/>
            <person name="Cochrane G."/>
            <person name="Meng A."/>
            <person name="Brown T."/>
            <person name="Cohen L."/>
        </authorList>
    </citation>
    <scope>NUCLEOTIDE SEQUENCE</scope>
    <source>
        <strain evidence="3">CCMP325</strain>
    </source>
</reference>
<feature type="region of interest" description="Disordered" evidence="2">
    <location>
        <begin position="449"/>
        <end position="478"/>
    </location>
</feature>
<evidence type="ECO:0008006" key="4">
    <source>
        <dbReference type="Google" id="ProtNLM"/>
    </source>
</evidence>
<protein>
    <recommendedName>
        <fullName evidence="4">SHSP domain-containing protein</fullName>
    </recommendedName>
</protein>
<organism evidence="3">
    <name type="scientific">Hanusia phi</name>
    <dbReference type="NCBI Taxonomy" id="3032"/>
    <lineage>
        <taxon>Eukaryota</taxon>
        <taxon>Cryptophyceae</taxon>
        <taxon>Pyrenomonadales</taxon>
        <taxon>Geminigeraceae</taxon>
        <taxon>Hanusia</taxon>
    </lineage>
</organism>
<feature type="coiled-coil region" evidence="1">
    <location>
        <begin position="318"/>
        <end position="371"/>
    </location>
</feature>
<dbReference type="SUPFAM" id="SSF49764">
    <property type="entry name" value="HSP20-like chaperones"/>
    <property type="match status" value="1"/>
</dbReference>
<proteinExistence type="predicted"/>
<dbReference type="CDD" id="cd06464">
    <property type="entry name" value="ACD_sHsps-like"/>
    <property type="match status" value="1"/>
</dbReference>
<evidence type="ECO:0000256" key="1">
    <source>
        <dbReference type="SAM" id="Coils"/>
    </source>
</evidence>
<gene>
    <name evidence="3" type="ORF">HPHI1048_LOCUS12619</name>
</gene>
<dbReference type="Gene3D" id="2.60.40.790">
    <property type="match status" value="1"/>
</dbReference>
<name>A0A7S0HKS6_9CRYP</name>
<evidence type="ECO:0000313" key="3">
    <source>
        <dbReference type="EMBL" id="CAD8488053.1"/>
    </source>
</evidence>
<dbReference type="EMBL" id="HBEO01018491">
    <property type="protein sequence ID" value="CAD8488053.1"/>
    <property type="molecule type" value="Transcribed_RNA"/>
</dbReference>
<dbReference type="InterPro" id="IPR008978">
    <property type="entry name" value="HSP20-like_chaperone"/>
</dbReference>
<feature type="region of interest" description="Disordered" evidence="2">
    <location>
        <begin position="59"/>
        <end position="143"/>
    </location>
</feature>